<proteinExistence type="predicted"/>
<sequence length="1053" mass="117095">MASSGGDARAGMDHEEKARSDVFQRLKAICVPLSQLALMLTRDANAENRFKIVNGLEDLAHTLSTIPPDLYSAQLGDYVFFPLSHLLRLGEKLDDRTTELVLQNLELLIRNTWGKNLNPELGKQMCILITFFIDDGTASDPTRTAKSVSDETKRAGARALLQLFRAASVSRGLRDVFRDGDNIPTLAHTIAVAVKIVLDSDDVDCELAAADCLRVLLISVIGDGDIIASFLPGISSTLCRVITPSIKRANFKVLAKCVELLALLIAHTIPDNDLGEMLESDGTDPASSNSGSAISDSALAESSSVAMSRHASGEGGSSSSGSSGRVRVKGLRSKAWIEATRHQVKLALDPITRLRTYQRPEVRMEVRNFCARLLQTSFRALENCRSVFLITLIFLSSDSDYDVSFESFDFVRNFGRDNDEVIDLVKEGVYGWINGLQRTLSMQDEPRKTGLLLELKVGIDLLIDWDLDMAFLQESFVSNFLGAISLAATESPKVVASDVITSSDIVSLQRGATVEISRLDEGRLAFPPLDIQRIIGVNATEYLEQILENVGISTNGRKILNDCIRIASDSENSLQSQEVAYWMYVHMVKGVRKSIEIFEDDSTRQLLSQSAENLNDTSVALIQIYLDNDNISPENTSLVLVSLEALSLSADIMGVDFKLSLMDILYPVLNLIASSSIQIRHHAYVALNNIAMATNYGSVSELLVDNVDYVLDSISLRINTLDISPRTPKILSVLVKLAGSSAIPYLDDIIASIFQLLDNYHGYSRLVEGFFEVLRAVVEETSIAYLTKSLSIEEKPRSKRPGIWDLESLLTEIQREPEFILHEKENPPVEEKLENDPGPESSEEKGFEEHEPEKMAAERDENTPDRAELWTSPVPKPWYMTIRRIANLTKYYLSHESPSLRYQLLDLLHTGMPILATSEKELLPLINDTWPPIVHRLSDPECHIIVAALGVISDYSNYSGDFMSSRIDQAWPIIRSLLPCELPREREGRFSRPAQLYKAATASIGTIVRHTRLKEETFNSILESVAPFLRYNNDLRQAMEEISSDAVWLYSSV</sequence>
<keyword evidence="2" id="KW-1185">Reference proteome</keyword>
<protein>
    <submittedName>
        <fullName evidence="1">Armadillo-type protein</fullName>
    </submittedName>
</protein>
<reference evidence="2" key="1">
    <citation type="journal article" date="2024" name="Front. Bioeng. Biotechnol.">
        <title>Genome-scale model development and genomic sequencing of the oleaginous clade Lipomyces.</title>
        <authorList>
            <person name="Czajka J.J."/>
            <person name="Han Y."/>
            <person name="Kim J."/>
            <person name="Mondo S.J."/>
            <person name="Hofstad B.A."/>
            <person name="Robles A."/>
            <person name="Haridas S."/>
            <person name="Riley R."/>
            <person name="LaButti K."/>
            <person name="Pangilinan J."/>
            <person name="Andreopoulos W."/>
            <person name="Lipzen A."/>
            <person name="Yan J."/>
            <person name="Wang M."/>
            <person name="Ng V."/>
            <person name="Grigoriev I.V."/>
            <person name="Spatafora J.W."/>
            <person name="Magnuson J.K."/>
            <person name="Baker S.E."/>
            <person name="Pomraning K.R."/>
        </authorList>
    </citation>
    <scope>NUCLEOTIDE SEQUENCE [LARGE SCALE GENOMIC DNA]</scope>
    <source>
        <strain evidence="2">CBS 10300</strain>
    </source>
</reference>
<gene>
    <name evidence="1" type="ORF">V1517DRAFT_329857</name>
</gene>
<dbReference type="Proteomes" id="UP001489719">
    <property type="component" value="Unassembled WGS sequence"/>
</dbReference>
<accession>A0ACC3TGF8</accession>
<dbReference type="EMBL" id="MU970137">
    <property type="protein sequence ID" value="KAK9320254.1"/>
    <property type="molecule type" value="Genomic_DNA"/>
</dbReference>
<evidence type="ECO:0000313" key="1">
    <source>
        <dbReference type="EMBL" id="KAK9320254.1"/>
    </source>
</evidence>
<name>A0ACC3TGF8_9ASCO</name>
<organism evidence="1 2">
    <name type="scientific">Lipomyces orientalis</name>
    <dbReference type="NCBI Taxonomy" id="1233043"/>
    <lineage>
        <taxon>Eukaryota</taxon>
        <taxon>Fungi</taxon>
        <taxon>Dikarya</taxon>
        <taxon>Ascomycota</taxon>
        <taxon>Saccharomycotina</taxon>
        <taxon>Lipomycetes</taxon>
        <taxon>Lipomycetales</taxon>
        <taxon>Lipomycetaceae</taxon>
        <taxon>Lipomyces</taxon>
    </lineage>
</organism>
<evidence type="ECO:0000313" key="2">
    <source>
        <dbReference type="Proteomes" id="UP001489719"/>
    </source>
</evidence>
<comment type="caution">
    <text evidence="1">The sequence shown here is derived from an EMBL/GenBank/DDBJ whole genome shotgun (WGS) entry which is preliminary data.</text>
</comment>